<sequence>MKQLLFLFLGFILGATVMYVIVENRQTPEEKALEMVENITESIINEVNGETEDVQEQTETTVTSNKVAQSGKNFKMFEKPGNSVGGSYFQVEKVMDEHYAIAQEQDYYDYTDTYLSKDLIVLFYSPEENAFYDEQIIKIPKGKCARQIGLYNWKEYTYSDGKMIPIVQIMNK</sequence>
<gene>
    <name evidence="1" type="ORF">IAA73_05700</name>
</gene>
<name>A0A9D9N4A1_9BACT</name>
<accession>A0A9D9N4A1</accession>
<reference evidence="1" key="2">
    <citation type="journal article" date="2021" name="PeerJ">
        <title>Extensive microbial diversity within the chicken gut microbiome revealed by metagenomics and culture.</title>
        <authorList>
            <person name="Gilroy R."/>
            <person name="Ravi A."/>
            <person name="Getino M."/>
            <person name="Pursley I."/>
            <person name="Horton D.L."/>
            <person name="Alikhan N.F."/>
            <person name="Baker D."/>
            <person name="Gharbi K."/>
            <person name="Hall N."/>
            <person name="Watson M."/>
            <person name="Adriaenssens E.M."/>
            <person name="Foster-Nyarko E."/>
            <person name="Jarju S."/>
            <person name="Secka A."/>
            <person name="Antonio M."/>
            <person name="Oren A."/>
            <person name="Chaudhuri R.R."/>
            <person name="La Ragione R."/>
            <person name="Hildebrand F."/>
            <person name="Pallen M.J."/>
        </authorList>
    </citation>
    <scope>NUCLEOTIDE SEQUENCE</scope>
    <source>
        <strain evidence="1">G3-3990</strain>
    </source>
</reference>
<reference evidence="1" key="1">
    <citation type="submission" date="2020-10" db="EMBL/GenBank/DDBJ databases">
        <authorList>
            <person name="Gilroy R."/>
        </authorList>
    </citation>
    <scope>NUCLEOTIDE SEQUENCE</scope>
    <source>
        <strain evidence="1">G3-3990</strain>
    </source>
</reference>
<dbReference type="EMBL" id="JADIMG010000055">
    <property type="protein sequence ID" value="MBO8459812.1"/>
    <property type="molecule type" value="Genomic_DNA"/>
</dbReference>
<dbReference type="Proteomes" id="UP000823641">
    <property type="component" value="Unassembled WGS sequence"/>
</dbReference>
<dbReference type="AlphaFoldDB" id="A0A9D9N4A1"/>
<organism evidence="1 2">
    <name type="scientific">Candidatus Gallipaludibacter merdavium</name>
    <dbReference type="NCBI Taxonomy" id="2840839"/>
    <lineage>
        <taxon>Bacteria</taxon>
        <taxon>Pseudomonadati</taxon>
        <taxon>Bacteroidota</taxon>
        <taxon>Bacteroidia</taxon>
        <taxon>Bacteroidales</taxon>
        <taxon>Candidatus Gallipaludibacter</taxon>
    </lineage>
</organism>
<evidence type="ECO:0000313" key="1">
    <source>
        <dbReference type="EMBL" id="MBO8459812.1"/>
    </source>
</evidence>
<proteinExistence type="predicted"/>
<comment type="caution">
    <text evidence="1">The sequence shown here is derived from an EMBL/GenBank/DDBJ whole genome shotgun (WGS) entry which is preliminary data.</text>
</comment>
<evidence type="ECO:0000313" key="2">
    <source>
        <dbReference type="Proteomes" id="UP000823641"/>
    </source>
</evidence>
<protein>
    <submittedName>
        <fullName evidence="1">Uncharacterized protein</fullName>
    </submittedName>
</protein>